<feature type="coiled-coil region" evidence="1">
    <location>
        <begin position="77"/>
        <end position="104"/>
    </location>
</feature>
<dbReference type="EnsemblMetazoa" id="CLYHEMT017869.1">
    <property type="protein sequence ID" value="CLYHEMP017869.1"/>
    <property type="gene ID" value="CLYHEMG017869"/>
</dbReference>
<dbReference type="Gene3D" id="3.30.70.1820">
    <property type="entry name" value="L1 transposable element, RRM domain"/>
    <property type="match status" value="1"/>
</dbReference>
<name>A0A7M6DNF6_9CNID</name>
<reference evidence="2" key="1">
    <citation type="submission" date="2021-01" db="UniProtKB">
        <authorList>
            <consortium name="EnsemblMetazoa"/>
        </authorList>
    </citation>
    <scope>IDENTIFICATION</scope>
</reference>
<proteinExistence type="predicted"/>
<dbReference type="Proteomes" id="UP000594262">
    <property type="component" value="Unplaced"/>
</dbReference>
<protein>
    <submittedName>
        <fullName evidence="2">Uncharacterized protein</fullName>
    </submittedName>
</protein>
<evidence type="ECO:0000256" key="1">
    <source>
        <dbReference type="SAM" id="Coils"/>
    </source>
</evidence>
<dbReference type="AlphaFoldDB" id="A0A7M6DNF6"/>
<accession>A0A7M6DNF6</accession>
<keyword evidence="3" id="KW-1185">Reference proteome</keyword>
<evidence type="ECO:0000313" key="2">
    <source>
        <dbReference type="EnsemblMetazoa" id="CLYHEMP017869.1"/>
    </source>
</evidence>
<keyword evidence="1" id="KW-0175">Coiled coil</keyword>
<sequence length="263" mass="30867">MANDFKTILKDFKSDILNRMDSNHEQLTKKCELIDTNISEFRQYVGNEISKLKTKTNDNENKITILETTTDHLKADILNLSKKLSSLSTEKDRLEQTLDDQINRNLRKTLIFLGIKEEENEKCSKTASKLATFLSNIDNKVNYDDVMTDIDRAHRPAGNRNDRNNNNNKDRPIFVQFTSWKSAEYYFDSLVQHNRSLKRNNTSTEVYVDHMYSPKVTARRKIASNLRKEIQERGDNAKMYVKYPAILMKYDTQAKKYLPFQEF</sequence>
<evidence type="ECO:0000313" key="3">
    <source>
        <dbReference type="Proteomes" id="UP000594262"/>
    </source>
</evidence>
<organism evidence="2 3">
    <name type="scientific">Clytia hemisphaerica</name>
    <dbReference type="NCBI Taxonomy" id="252671"/>
    <lineage>
        <taxon>Eukaryota</taxon>
        <taxon>Metazoa</taxon>
        <taxon>Cnidaria</taxon>
        <taxon>Hydrozoa</taxon>
        <taxon>Hydroidolina</taxon>
        <taxon>Leptothecata</taxon>
        <taxon>Obeliida</taxon>
        <taxon>Clytiidae</taxon>
        <taxon>Clytia</taxon>
    </lineage>
</organism>